<protein>
    <submittedName>
        <fullName evidence="2">Uncharacterized protein</fullName>
    </submittedName>
</protein>
<evidence type="ECO:0000256" key="1">
    <source>
        <dbReference type="SAM" id="Phobius"/>
    </source>
</evidence>
<dbReference type="EMBL" id="LAZR01004854">
    <property type="protein sequence ID" value="KKN05001.1"/>
    <property type="molecule type" value="Genomic_DNA"/>
</dbReference>
<reference evidence="2" key="1">
    <citation type="journal article" date="2015" name="Nature">
        <title>Complex archaea that bridge the gap between prokaryotes and eukaryotes.</title>
        <authorList>
            <person name="Spang A."/>
            <person name="Saw J.H."/>
            <person name="Jorgensen S.L."/>
            <person name="Zaremba-Niedzwiedzka K."/>
            <person name="Martijn J."/>
            <person name="Lind A.E."/>
            <person name="van Eijk R."/>
            <person name="Schleper C."/>
            <person name="Guy L."/>
            <person name="Ettema T.J."/>
        </authorList>
    </citation>
    <scope>NUCLEOTIDE SEQUENCE</scope>
</reference>
<feature type="transmembrane region" description="Helical" evidence="1">
    <location>
        <begin position="205"/>
        <end position="226"/>
    </location>
</feature>
<keyword evidence="1" id="KW-1133">Transmembrane helix</keyword>
<proteinExistence type="predicted"/>
<feature type="transmembrane region" description="Helical" evidence="1">
    <location>
        <begin position="12"/>
        <end position="33"/>
    </location>
</feature>
<evidence type="ECO:0000313" key="2">
    <source>
        <dbReference type="EMBL" id="KKN05001.1"/>
    </source>
</evidence>
<name>A0A0F9PVA9_9ZZZZ</name>
<organism evidence="2">
    <name type="scientific">marine sediment metagenome</name>
    <dbReference type="NCBI Taxonomy" id="412755"/>
    <lineage>
        <taxon>unclassified sequences</taxon>
        <taxon>metagenomes</taxon>
        <taxon>ecological metagenomes</taxon>
    </lineage>
</organism>
<gene>
    <name evidence="2" type="ORF">LCGC14_1091690</name>
</gene>
<keyword evidence="1" id="KW-0812">Transmembrane</keyword>
<comment type="caution">
    <text evidence="2">The sequence shown here is derived from an EMBL/GenBank/DDBJ whole genome shotgun (WGS) entry which is preliminary data.</text>
</comment>
<keyword evidence="1" id="KW-0472">Membrane</keyword>
<sequence>MNIKVGNDDKSLGIIVSGFVILLVGIVFLDVIADTIVGNTELSSITNESIAITTTLNTITNETITITGGSGATGNSSIRGVTSFGNVTNGTHLAIIRLGIEVNFTKNGTIQVAPNHFDGNGPYNISYIYTTEATGNLANDDVVGLSFFGNVSNHTGLSSITLGANVNFTRAGVVTVDTFPFDAGTYNTSYTYEGDLFVADTQSQALLKIVVLMFVLALIAVGIMLIQKTFPDMF</sequence>
<dbReference type="AlphaFoldDB" id="A0A0F9PVA9"/>
<accession>A0A0F9PVA9</accession>